<organism evidence="6 7">
    <name type="scientific">Verticillium longisporum</name>
    <name type="common">Verticillium dahliae var. longisporum</name>
    <dbReference type="NCBI Taxonomy" id="100787"/>
    <lineage>
        <taxon>Eukaryota</taxon>
        <taxon>Fungi</taxon>
        <taxon>Dikarya</taxon>
        <taxon>Ascomycota</taxon>
        <taxon>Pezizomycotina</taxon>
        <taxon>Sordariomycetes</taxon>
        <taxon>Hypocreomycetidae</taxon>
        <taxon>Glomerellales</taxon>
        <taxon>Plectosphaerellaceae</taxon>
        <taxon>Verticillium</taxon>
    </lineage>
</organism>
<dbReference type="Proteomes" id="UP000044602">
    <property type="component" value="Unassembled WGS sequence"/>
</dbReference>
<evidence type="ECO:0000259" key="5">
    <source>
        <dbReference type="Pfam" id="PF09511"/>
    </source>
</evidence>
<keyword evidence="7" id="KW-1185">Reference proteome</keyword>
<evidence type="ECO:0000256" key="1">
    <source>
        <dbReference type="ARBA" id="ARBA00008889"/>
    </source>
</evidence>
<dbReference type="Pfam" id="PF09511">
    <property type="entry name" value="RNA_lig_T4_1"/>
    <property type="match status" value="1"/>
</dbReference>
<feature type="region of interest" description="Disordered" evidence="2">
    <location>
        <begin position="607"/>
        <end position="637"/>
    </location>
</feature>
<evidence type="ECO:0000259" key="3">
    <source>
        <dbReference type="Pfam" id="PF08302"/>
    </source>
</evidence>
<sequence length="1137" mass="125429">MATTGGAQSAPTRAPYIPQDVQSVAHMLNGLDEARKNKRKGQAMCKRSTFAVKGSSITVDSWKMQEQDYKKRDLPTYARGLFTTRNARNEPEIAVRGYDKFFNVGEVHETKWDNILQRTQGPYELTLKENGCIIFVSGLEDGTLLVCSKHSTGEREDADLSHAVAGERSLEKQLARLGKSKQDLARELRARNATAVAELCDDSFEEHILAYGPEKAGLYLHGINLNLPEFATYPSTHVQSFADDWGFQKVGLIVMDDVNQVKAFLEESAETGAHDGRDVEGFVIRCRESHDPGVQPYRDWFFKFKFEEPYLMYRQWRECTKAMISGKPPKFRKHVQITEEYLLYARKRLATDKNLGQLYQANHGIIALRNDFLAFKNMKGSDAANLELSAPSTADINTEVTRDVILVPIATIGCGKTTIAVALTHLFGWGHIQNDNITGKGRPPRFTKAVLDLLQERPVVIADRNNAQKHERKQILTDVKIQHKDARLVALYFKHDASNIDEVRKVTQERVLARGDNHQTIHAASDQNKFLGVMEGFVDRFEPLVPFSRPDDGFDAVVNLDPTAESRQNLETAVNELHRLYPNLFELPSAERLDEAMKAAFDEYQPGLKHTIPDRGGRQNKPGQQAQQPKKAKKKPLEYMSVDVPGSQVRSILDKAFDNVAVETSRFYKQLSQTRRIQPKFHVTLMHRASSKEHPELWEHYSKVVAEAEAANIATAGATGATAAPTLGSCGVELERVVFNDRVMAIVVRLGGQDQAWQCVNPIAHITVGTREDSIKPKESNELLARWLNEGVGEATGIREVVFDNKQTLEGAVQGVMSRIPRHASRALRQIARASRAPFTASRTFSTSSSQYATAAVASSISIPTSYVSPTKPPSARPSETRKSQLIRTYTSLLRTAPLVLFLQHNNLTAQEWSSIRRELRAALAAVPAPAGQTVDIVPDVTLNVLRTRMFSVALKIVSFFDAKAASTKTPLVHDLSEAAYNSIKEIEVPESSAYAEVAPLLVGPTAALVFPAVSPAHLAAALKVLAPGPAGSATAPPTRKKNPGYYEPLCQNGLAKLLLVGGRVEGSVFDVDGVRWVGGIEGGMEGLRAQLIGMLQSAGLGLTSALEAGGKSVWLALEGRKVQLEEEQGDKKEESS</sequence>
<dbReference type="Pfam" id="PF08302">
    <property type="entry name" value="tRNA_lig_CPD"/>
    <property type="match status" value="1"/>
</dbReference>
<dbReference type="SUPFAM" id="SSF160369">
    <property type="entry name" value="Ribosomal protein L10-like"/>
    <property type="match status" value="1"/>
</dbReference>
<gene>
    <name evidence="6" type="ORF">BN1708_005507</name>
</gene>
<dbReference type="Gene3D" id="3.30.70.1730">
    <property type="match status" value="1"/>
</dbReference>
<dbReference type="InterPro" id="IPR019039">
    <property type="entry name" value="T4-Rnl1-like_N"/>
</dbReference>
<evidence type="ECO:0000313" key="6">
    <source>
        <dbReference type="EMBL" id="CRK31695.1"/>
    </source>
</evidence>
<dbReference type="Pfam" id="PF08303">
    <property type="entry name" value="tRNA_lig_kinase"/>
    <property type="match status" value="1"/>
</dbReference>
<evidence type="ECO:0000313" key="7">
    <source>
        <dbReference type="Proteomes" id="UP000044602"/>
    </source>
</evidence>
<dbReference type="GO" id="GO:0005524">
    <property type="term" value="F:ATP binding"/>
    <property type="evidence" value="ECO:0007669"/>
    <property type="project" value="InterPro"/>
</dbReference>
<dbReference type="InterPro" id="IPR015966">
    <property type="entry name" value="tRNA_lig_kin_fungi"/>
</dbReference>
<reference evidence="6 7" key="1">
    <citation type="submission" date="2015-05" db="EMBL/GenBank/DDBJ databases">
        <authorList>
            <person name="Wang D.B."/>
            <person name="Wang M."/>
        </authorList>
    </citation>
    <scope>NUCLEOTIDE SEQUENCE [LARGE SCALE GENOMIC DNA]</scope>
    <source>
        <strain evidence="6">VL1</strain>
    </source>
</reference>
<dbReference type="InterPro" id="IPR043141">
    <property type="entry name" value="Ribosomal_uL10-like_sf"/>
</dbReference>
<feature type="domain" description="T4 RNA ligase 1-like N-terminal" evidence="5">
    <location>
        <begin position="77"/>
        <end position="311"/>
    </location>
</feature>
<dbReference type="GO" id="GO:0003972">
    <property type="term" value="F:RNA ligase (ATP) activity"/>
    <property type="evidence" value="ECO:0007669"/>
    <property type="project" value="InterPro"/>
</dbReference>
<dbReference type="SUPFAM" id="SSF52540">
    <property type="entry name" value="P-loop containing nucleoside triphosphate hydrolases"/>
    <property type="match status" value="1"/>
</dbReference>
<name>A0A0G4MCM6_VERLO</name>
<protein>
    <recommendedName>
        <fullName evidence="8">tRNA ligase</fullName>
    </recommendedName>
</protein>
<dbReference type="InterPro" id="IPR015965">
    <property type="entry name" value="tRNA_lig_PDEase"/>
</dbReference>
<dbReference type="InterPro" id="IPR027417">
    <property type="entry name" value="P-loop_NTPase"/>
</dbReference>
<comment type="similarity">
    <text evidence="1">Belongs to the universal ribosomal protein uL10 family.</text>
</comment>
<feature type="domain" description="tRNA ligase kinase" evidence="4">
    <location>
        <begin position="405"/>
        <end position="562"/>
    </location>
</feature>
<dbReference type="PANTHER" id="PTHR32004:SF1">
    <property type="entry name" value="TRNA LIGASE"/>
    <property type="match status" value="1"/>
</dbReference>
<dbReference type="GO" id="GO:0006388">
    <property type="term" value="P:tRNA splicing, via endonucleolytic cleavage and ligation"/>
    <property type="evidence" value="ECO:0007669"/>
    <property type="project" value="InterPro"/>
</dbReference>
<feature type="domain" description="tRNA ligase phosphodiesterase" evidence="3">
    <location>
        <begin position="566"/>
        <end position="817"/>
    </location>
</feature>
<dbReference type="Gene3D" id="3.40.50.300">
    <property type="entry name" value="P-loop containing nucleotide triphosphate hydrolases"/>
    <property type="match status" value="1"/>
</dbReference>
<dbReference type="AlphaFoldDB" id="A0A0G4MCM6"/>
<evidence type="ECO:0000256" key="2">
    <source>
        <dbReference type="SAM" id="MobiDB-lite"/>
    </source>
</evidence>
<proteinExistence type="inferred from homology"/>
<evidence type="ECO:0000259" key="4">
    <source>
        <dbReference type="Pfam" id="PF08303"/>
    </source>
</evidence>
<dbReference type="EMBL" id="CVQH01021862">
    <property type="protein sequence ID" value="CRK31695.1"/>
    <property type="molecule type" value="Genomic_DNA"/>
</dbReference>
<accession>A0A0G4MCM6</accession>
<dbReference type="PANTHER" id="PTHR32004">
    <property type="entry name" value="TRNA LIGASE"/>
    <property type="match status" value="1"/>
</dbReference>
<evidence type="ECO:0008006" key="8">
    <source>
        <dbReference type="Google" id="ProtNLM"/>
    </source>
</evidence>
<dbReference type="GO" id="GO:0005634">
    <property type="term" value="C:nucleus"/>
    <property type="evidence" value="ECO:0007669"/>
    <property type="project" value="TreeGrafter"/>
</dbReference>
<dbReference type="FunFam" id="3.40.50.300:FF:001690">
    <property type="entry name" value="tRNA ligase"/>
    <property type="match status" value="1"/>
</dbReference>
<dbReference type="STRING" id="100787.A0A0G4MCM6"/>